<dbReference type="Gene3D" id="3.30.1370.110">
    <property type="match status" value="1"/>
</dbReference>
<feature type="domain" description="Smr" evidence="2">
    <location>
        <begin position="34"/>
        <end position="109"/>
    </location>
</feature>
<feature type="region of interest" description="Disordered" evidence="1">
    <location>
        <begin position="1"/>
        <end position="26"/>
    </location>
</feature>
<dbReference type="PANTHER" id="PTHR35562">
    <property type="entry name" value="DNA ENDONUCLEASE SMRA-RELATED"/>
    <property type="match status" value="1"/>
</dbReference>
<proteinExistence type="predicted"/>
<dbReference type="Pfam" id="PF01713">
    <property type="entry name" value="Smr"/>
    <property type="match status" value="1"/>
</dbReference>
<dbReference type="PROSITE" id="PS50828">
    <property type="entry name" value="SMR"/>
    <property type="match status" value="1"/>
</dbReference>
<dbReference type="SMART" id="SM00463">
    <property type="entry name" value="SMR"/>
    <property type="match status" value="1"/>
</dbReference>
<sequence length="120" mass="13237">MKSKKPRLDENRLGAEDPAEGCDSPMPLPIDGVLDLHTFPPQEIENLLADYIEACLDARIFDMRIIHGKGTGAMRNRVYAFLSRHPSVQSFQQAPLEAGGWGAVVVRLKKPRCNGQGGPR</sequence>
<dbReference type="SUPFAM" id="SSF160443">
    <property type="entry name" value="SMR domain-like"/>
    <property type="match status" value="1"/>
</dbReference>
<evidence type="ECO:0000313" key="3">
    <source>
        <dbReference type="EMBL" id="HGH60274.1"/>
    </source>
</evidence>
<feature type="compositionally biased region" description="Basic and acidic residues" evidence="1">
    <location>
        <begin position="1"/>
        <end position="15"/>
    </location>
</feature>
<dbReference type="EMBL" id="DTGT01000102">
    <property type="protein sequence ID" value="HGH60274.1"/>
    <property type="molecule type" value="Genomic_DNA"/>
</dbReference>
<dbReference type="PANTHER" id="PTHR35562:SF2">
    <property type="entry name" value="DNA ENDONUCLEASE SMRA-RELATED"/>
    <property type="match status" value="1"/>
</dbReference>
<dbReference type="InterPro" id="IPR036063">
    <property type="entry name" value="Smr_dom_sf"/>
</dbReference>
<evidence type="ECO:0000256" key="1">
    <source>
        <dbReference type="SAM" id="MobiDB-lite"/>
    </source>
</evidence>
<comment type="caution">
    <text evidence="3">The sequence shown here is derived from an EMBL/GenBank/DDBJ whole genome shotgun (WGS) entry which is preliminary data.</text>
</comment>
<evidence type="ECO:0000259" key="2">
    <source>
        <dbReference type="PROSITE" id="PS50828"/>
    </source>
</evidence>
<name>A0A7C4ETV5_9BACT</name>
<dbReference type="InterPro" id="IPR002625">
    <property type="entry name" value="Smr_dom"/>
</dbReference>
<organism evidence="3">
    <name type="scientific">Desulfomonile tiedjei</name>
    <dbReference type="NCBI Taxonomy" id="2358"/>
    <lineage>
        <taxon>Bacteria</taxon>
        <taxon>Pseudomonadati</taxon>
        <taxon>Thermodesulfobacteriota</taxon>
        <taxon>Desulfomonilia</taxon>
        <taxon>Desulfomonilales</taxon>
        <taxon>Desulfomonilaceae</taxon>
        <taxon>Desulfomonile</taxon>
    </lineage>
</organism>
<gene>
    <name evidence="3" type="ORF">ENV54_03125</name>
</gene>
<accession>A0A7C4ETV5</accession>
<protein>
    <submittedName>
        <fullName evidence="3">DNA mismatch repair protein MutS</fullName>
    </submittedName>
</protein>
<dbReference type="AlphaFoldDB" id="A0A7C4ETV5"/>
<reference evidence="3" key="1">
    <citation type="journal article" date="2020" name="mSystems">
        <title>Genome- and Community-Level Interaction Insights into Carbon Utilization and Element Cycling Functions of Hydrothermarchaeota in Hydrothermal Sediment.</title>
        <authorList>
            <person name="Zhou Z."/>
            <person name="Liu Y."/>
            <person name="Xu W."/>
            <person name="Pan J."/>
            <person name="Luo Z.H."/>
            <person name="Li M."/>
        </authorList>
    </citation>
    <scope>NUCLEOTIDE SEQUENCE [LARGE SCALE GENOMIC DNA]</scope>
    <source>
        <strain evidence="3">SpSt-769</strain>
    </source>
</reference>